<evidence type="ECO:0000313" key="12">
    <source>
        <dbReference type="EMBL" id="QWQ55630.1"/>
    </source>
</evidence>
<evidence type="ECO:0000256" key="6">
    <source>
        <dbReference type="ARBA" id="ARBA00022967"/>
    </source>
</evidence>
<dbReference type="Pfam" id="PF00510">
    <property type="entry name" value="COX3"/>
    <property type="match status" value="1"/>
</dbReference>
<sequence length="265" mass="30668">MNLDWKNFTHPFHLVNASPWPLTGAIGAFVTVSGLVMWFHQYQYHLLMIGITITILTMIQWWRDITREGTYQGLHTFIVNLGLRWGMILFIISEVFFFISFFWAFFHSSLSPSIELGAMWPPTGIQPFNPFQIPLLNTAILLASGVTVTWAHHSLMESNQSQTTQGLFFTVLLGLYFTLLQAYEYIEAPFTIADAVYGSTFFVATGFHGLHVIIGTTFLMICLLRHLLFHFSQSHHFGFEAAAWYWHFVDVVWLFLYISIYWWGS</sequence>
<dbReference type="InterPro" id="IPR033945">
    <property type="entry name" value="Cyt_c_oxase_su3_dom"/>
</dbReference>
<keyword evidence="5 9" id="KW-0812">Transmembrane</keyword>
<comment type="subunit">
    <text evidence="3">Component of the cytochrome c oxidase (complex IV, CIV), a multisubunit enzyme composed of a catalytic core of 3 subunits and several supernumerary subunits. The complex exists as a monomer or a dimer and forms supercomplexes (SCs) in the inner mitochondrial membrane with ubiquinol-cytochrome c oxidoreductase (cytochrome b-c1 complex, complex III, CIII).</text>
</comment>
<comment type="subcellular location">
    <subcellularLocation>
        <location evidence="1">Membrane</location>
        <topology evidence="1">Multi-pass membrane protein</topology>
    </subcellularLocation>
</comment>
<dbReference type="GO" id="GO:0045277">
    <property type="term" value="C:respiratory chain complex IV"/>
    <property type="evidence" value="ECO:0007669"/>
    <property type="project" value="UniProtKB-ARBA"/>
</dbReference>
<dbReference type="Gene3D" id="1.10.287.70">
    <property type="match status" value="1"/>
</dbReference>
<feature type="transmembrane region" description="Helical" evidence="10">
    <location>
        <begin position="46"/>
        <end position="63"/>
    </location>
</feature>
<evidence type="ECO:0000256" key="7">
    <source>
        <dbReference type="ARBA" id="ARBA00022989"/>
    </source>
</evidence>
<evidence type="ECO:0000256" key="10">
    <source>
        <dbReference type="SAM" id="Phobius"/>
    </source>
</evidence>
<accession>A0A8F1SWZ3</accession>
<dbReference type="InterPro" id="IPR013833">
    <property type="entry name" value="Cyt_c_oxidase_su3_a-hlx"/>
</dbReference>
<dbReference type="InterPro" id="IPR035973">
    <property type="entry name" value="Cyt_c_oxidase_su3-like_sf"/>
</dbReference>
<dbReference type="InterPro" id="IPR000298">
    <property type="entry name" value="Cyt_c_oxidase-like_su3"/>
</dbReference>
<evidence type="ECO:0000259" key="11">
    <source>
        <dbReference type="PROSITE" id="PS50253"/>
    </source>
</evidence>
<dbReference type="SUPFAM" id="SSF81452">
    <property type="entry name" value="Cytochrome c oxidase subunit III-like"/>
    <property type="match status" value="1"/>
</dbReference>
<feature type="transmembrane region" description="Helical" evidence="10">
    <location>
        <begin position="244"/>
        <end position="264"/>
    </location>
</feature>
<feature type="transmembrane region" description="Helical" evidence="10">
    <location>
        <begin position="20"/>
        <end position="39"/>
    </location>
</feature>
<dbReference type="GO" id="GO:0031967">
    <property type="term" value="C:organelle envelope"/>
    <property type="evidence" value="ECO:0007669"/>
    <property type="project" value="UniProtKB-ARBA"/>
</dbReference>
<dbReference type="FunFam" id="1.20.120.80:FF:000002">
    <property type="entry name" value="Cytochrome c oxidase subunit 3"/>
    <property type="match status" value="1"/>
</dbReference>
<proteinExistence type="inferred from homology"/>
<dbReference type="GO" id="GO:0031090">
    <property type="term" value="C:organelle membrane"/>
    <property type="evidence" value="ECO:0007669"/>
    <property type="project" value="UniProtKB-ARBA"/>
</dbReference>
<geneLocation type="mitochondrion" evidence="12"/>
<evidence type="ECO:0000256" key="1">
    <source>
        <dbReference type="ARBA" id="ARBA00004141"/>
    </source>
</evidence>
<evidence type="ECO:0000256" key="3">
    <source>
        <dbReference type="ARBA" id="ARBA00011164"/>
    </source>
</evidence>
<reference evidence="12" key="1">
    <citation type="submission" date="2020-08" db="EMBL/GenBank/DDBJ databases">
        <title>The evolutionary patterns of genome size in Ensifera (Insecta: Orthoptera).</title>
        <authorList>
            <person name="Yuan H."/>
            <person name="Mao S."/>
            <person name="Huang Y."/>
        </authorList>
    </citation>
    <scope>NUCLEOTIDE SEQUENCE</scope>
</reference>
<feature type="transmembrane region" description="Helical" evidence="10">
    <location>
        <begin position="195"/>
        <end position="224"/>
    </location>
</feature>
<dbReference type="PANTHER" id="PTHR11403:SF7">
    <property type="entry name" value="CYTOCHROME C OXIDASE SUBUNIT 3"/>
    <property type="match status" value="1"/>
</dbReference>
<evidence type="ECO:0000256" key="2">
    <source>
        <dbReference type="ARBA" id="ARBA00010581"/>
    </source>
</evidence>
<organism evidence="12">
    <name type="scientific">Ocellarnaca sp</name>
    <dbReference type="NCBI Taxonomy" id="2844944"/>
    <lineage>
        <taxon>Eukaryota</taxon>
        <taxon>Metazoa</taxon>
        <taxon>Ecdysozoa</taxon>
        <taxon>Arthropoda</taxon>
        <taxon>Hexapoda</taxon>
        <taxon>Insecta</taxon>
        <taxon>Pterygota</taxon>
        <taxon>Neoptera</taxon>
        <taxon>Polyneoptera</taxon>
        <taxon>Orthoptera</taxon>
        <taxon>Ensifera</taxon>
        <taxon>Tettigoniidea</taxon>
        <taxon>Stenopelmatoidea</taxon>
        <taxon>Gryllacrididae</taxon>
        <taxon>Ocellarnaca</taxon>
    </lineage>
</organism>
<name>A0A8F1SWZ3_9ORTH</name>
<evidence type="ECO:0000256" key="4">
    <source>
        <dbReference type="ARBA" id="ARBA00015944"/>
    </source>
</evidence>
<dbReference type="PANTHER" id="PTHR11403">
    <property type="entry name" value="CYTOCHROME C OXIDASE SUBUNIT III"/>
    <property type="match status" value="1"/>
</dbReference>
<feature type="transmembrane region" description="Helical" evidence="10">
    <location>
        <begin position="83"/>
        <end position="106"/>
    </location>
</feature>
<evidence type="ECO:0000256" key="5">
    <source>
        <dbReference type="ARBA" id="ARBA00022692"/>
    </source>
</evidence>
<dbReference type="CDD" id="cd01665">
    <property type="entry name" value="Cyt_c_Oxidase_III"/>
    <property type="match status" value="1"/>
</dbReference>
<dbReference type="InterPro" id="IPR024791">
    <property type="entry name" value="Cyt_c/ubiquinol_Oxase_su3"/>
</dbReference>
<evidence type="ECO:0000256" key="8">
    <source>
        <dbReference type="ARBA" id="ARBA00023136"/>
    </source>
</evidence>
<protein>
    <recommendedName>
        <fullName evidence="4 9">Cytochrome c oxidase subunit 3</fullName>
    </recommendedName>
</protein>
<feature type="transmembrane region" description="Helical" evidence="10">
    <location>
        <begin position="166"/>
        <end position="183"/>
    </location>
</feature>
<comment type="function">
    <text evidence="9">Component of the cytochrome c oxidase, the last enzyme in the mitochondrial electron transport chain which drives oxidative phosphorylation. The respiratory chain contains 3 multisubunit complexes succinate dehydrogenase (complex II, CII), ubiquinol-cytochrome c oxidoreductase (cytochrome b-c1 complex, complex III, CIII) and cytochrome c oxidase (complex IV, CIV), that cooperate to transfer electrons derived from NADH and succinate to molecular oxygen, creating an electrochemical gradient over the inner membrane that drives transmembrane transport and the ATP synthase. Cytochrome c oxidase is the component of the respiratory chain that catalyzes the reduction of oxygen to water. Electrons originating from reduced cytochrome c in the intermembrane space (IMS) are transferred via the dinuclear copper A center (CU(A)) of subunit 2 and heme A of subunit 1 to the active site in subunit 1, a binuclear center (BNC) formed by heme A3 and copper B (CU(B)). The BNC reduces molecular oxygen to 2 water molecules using 4 electrons from cytochrome c in the IMS and 4 protons from the mitochondrial matrix.</text>
</comment>
<dbReference type="GO" id="GO:0005739">
    <property type="term" value="C:mitochondrion"/>
    <property type="evidence" value="ECO:0007669"/>
    <property type="project" value="TreeGrafter"/>
</dbReference>
<keyword evidence="8 10" id="KW-0472">Membrane</keyword>
<keyword evidence="9 12" id="KW-0496">Mitochondrion</keyword>
<gene>
    <name evidence="12" type="primary">COX3</name>
</gene>
<dbReference type="GO" id="GO:0004129">
    <property type="term" value="F:cytochrome-c oxidase activity"/>
    <property type="evidence" value="ECO:0007669"/>
    <property type="project" value="InterPro"/>
</dbReference>
<dbReference type="Gene3D" id="1.20.120.80">
    <property type="entry name" value="Cytochrome c oxidase, subunit III, four-helix bundle"/>
    <property type="match status" value="1"/>
</dbReference>
<dbReference type="AlphaFoldDB" id="A0A8F1SWZ3"/>
<dbReference type="EMBL" id="MT849269">
    <property type="protein sequence ID" value="QWQ55630.1"/>
    <property type="molecule type" value="Genomic_DNA"/>
</dbReference>
<keyword evidence="6" id="KW-1278">Translocase</keyword>
<feature type="domain" description="Heme-copper oxidase subunit III family profile" evidence="11">
    <location>
        <begin position="8"/>
        <end position="265"/>
    </location>
</feature>
<comment type="similarity">
    <text evidence="2 9">Belongs to the cytochrome c oxidase subunit 3 family.</text>
</comment>
<keyword evidence="7 10" id="KW-1133">Transmembrane helix</keyword>
<evidence type="ECO:0000256" key="9">
    <source>
        <dbReference type="RuleBase" id="RU003375"/>
    </source>
</evidence>
<dbReference type="FunFam" id="1.10.287.70:FF:000082">
    <property type="entry name" value="Cytochrome c oxidase subunit 3"/>
    <property type="match status" value="1"/>
</dbReference>
<dbReference type="PROSITE" id="PS50253">
    <property type="entry name" value="COX3"/>
    <property type="match status" value="1"/>
</dbReference>
<dbReference type="GO" id="GO:0006123">
    <property type="term" value="P:mitochondrial electron transport, cytochrome c to oxygen"/>
    <property type="evidence" value="ECO:0007669"/>
    <property type="project" value="UniProtKB-ARBA"/>
</dbReference>